<proteinExistence type="inferred from homology"/>
<dbReference type="HOGENOM" id="CLU_023205_8_0_0"/>
<evidence type="ECO:0000313" key="5">
    <source>
        <dbReference type="EMBL" id="CEP79037.1"/>
    </source>
</evidence>
<name>A0A0C7NTE3_DEFTU</name>
<dbReference type="SUPFAM" id="SSF51430">
    <property type="entry name" value="NAD(P)-linked oxidoreductase"/>
    <property type="match status" value="1"/>
</dbReference>
<comment type="similarity">
    <text evidence="3">Belongs to the aldo/keto reductase family. Aldo/keto reductase 2 subfamily.</text>
</comment>
<feature type="domain" description="NADP-dependent oxidoreductase" evidence="4">
    <location>
        <begin position="16"/>
        <end position="293"/>
    </location>
</feature>
<dbReference type="OrthoDB" id="9773828at2"/>
<dbReference type="EC" id="1.1.1.353" evidence="5"/>
<dbReference type="InterPro" id="IPR036812">
    <property type="entry name" value="NAD(P)_OxRdtase_dom_sf"/>
</dbReference>
<dbReference type="Gene3D" id="3.20.20.100">
    <property type="entry name" value="NADP-dependent oxidoreductase domain"/>
    <property type="match status" value="1"/>
</dbReference>
<dbReference type="PANTHER" id="PTHR43364:SF1">
    <property type="entry name" value="OXIDOREDUCTASE YDHF"/>
    <property type="match status" value="1"/>
</dbReference>
<protein>
    <submittedName>
        <fullName evidence="5">Aldo-keto reductases</fullName>
        <ecNumber evidence="5">1.1.1.353</ecNumber>
    </submittedName>
</protein>
<dbReference type="STRING" id="1006576.DTL3_1752"/>
<keyword evidence="6" id="KW-1185">Reference proteome</keyword>
<evidence type="ECO:0000259" key="4">
    <source>
        <dbReference type="Pfam" id="PF00248"/>
    </source>
</evidence>
<evidence type="ECO:0000256" key="3">
    <source>
        <dbReference type="ARBA" id="ARBA00038157"/>
    </source>
</evidence>
<keyword evidence="1" id="KW-0521">NADP</keyword>
<evidence type="ECO:0000313" key="6">
    <source>
        <dbReference type="Proteomes" id="UP000032809"/>
    </source>
</evidence>
<dbReference type="Proteomes" id="UP000032809">
    <property type="component" value="Chromosome I"/>
</dbReference>
<dbReference type="InterPro" id="IPR023210">
    <property type="entry name" value="NADP_OxRdtase_dom"/>
</dbReference>
<dbReference type="GO" id="GO:0016491">
    <property type="term" value="F:oxidoreductase activity"/>
    <property type="evidence" value="ECO:0007669"/>
    <property type="project" value="UniProtKB-KW"/>
</dbReference>
<dbReference type="PANTHER" id="PTHR43364">
    <property type="entry name" value="NADH-SPECIFIC METHYLGLYOXAL REDUCTASE-RELATED"/>
    <property type="match status" value="1"/>
</dbReference>
<evidence type="ECO:0000256" key="2">
    <source>
        <dbReference type="ARBA" id="ARBA00023002"/>
    </source>
</evidence>
<dbReference type="GO" id="GO:0005829">
    <property type="term" value="C:cytosol"/>
    <property type="evidence" value="ECO:0007669"/>
    <property type="project" value="TreeGrafter"/>
</dbReference>
<dbReference type="EMBL" id="LN824141">
    <property type="protein sequence ID" value="CEP79037.1"/>
    <property type="molecule type" value="Genomic_DNA"/>
</dbReference>
<dbReference type="KEGG" id="dtn:DTL3_1752"/>
<sequence length="301" mass="34641">MEMTISVSKSGLKFSRIVQGMMRLNQWNFTKTELEEFVQKCINLGVTTFDHADIYGNHTCEAIFGNILKDNPSLRNKIQIVTKCGIMLKNEKFPRRVAHYNTRKEHILESVDQSLKNFNTNYIDLLLIHRPDPFMNPEEIAEAFYQLSKAGKVLYFGVSNFTIQQFKTLQSKMNLNLVTNQIEISPYNLEHFQNDNIYFLMEKNINPMAWSPLAGGKLFNINDDKGKRITNALKEVAKDFNTESLDTIVYAWLLNHPVGIIPISGSGKIQRLKNAVDALEIKMDPEQWYIIYEAALGQRVP</sequence>
<reference evidence="6" key="1">
    <citation type="submission" date="2014-11" db="EMBL/GenBank/DDBJ databases">
        <authorList>
            <person name="Wibberg D."/>
        </authorList>
    </citation>
    <scope>NUCLEOTIDE SEQUENCE [LARGE SCALE GENOMIC DNA]</scope>
    <source>
        <strain evidence="6">L3</strain>
    </source>
</reference>
<organism evidence="5 6">
    <name type="scientific">Defluviitoga tunisiensis</name>
    <dbReference type="NCBI Taxonomy" id="1006576"/>
    <lineage>
        <taxon>Bacteria</taxon>
        <taxon>Thermotogati</taxon>
        <taxon>Thermotogota</taxon>
        <taxon>Thermotogae</taxon>
        <taxon>Petrotogales</taxon>
        <taxon>Petrotogaceae</taxon>
        <taxon>Defluviitoga</taxon>
    </lineage>
</organism>
<dbReference type="SMR" id="A0A0C7NTE3"/>
<dbReference type="AlphaFoldDB" id="A0A0C7NTE3"/>
<dbReference type="CDD" id="cd19092">
    <property type="entry name" value="AKR_BsYcsN_EcYdhF-like"/>
    <property type="match status" value="1"/>
</dbReference>
<dbReference type="PATRIC" id="fig|1006576.9.peg.1747"/>
<dbReference type="FunFam" id="3.20.20.100:FF:000008">
    <property type="entry name" value="Aldo/keto reductase family oxidoreductase"/>
    <property type="match status" value="1"/>
</dbReference>
<dbReference type="Pfam" id="PF00248">
    <property type="entry name" value="Aldo_ket_red"/>
    <property type="match status" value="1"/>
</dbReference>
<gene>
    <name evidence="5" type="primary">acrS</name>
    <name evidence="5" type="ORF">DTL3_1752</name>
</gene>
<keyword evidence="2 5" id="KW-0560">Oxidoreductase</keyword>
<evidence type="ECO:0000256" key="1">
    <source>
        <dbReference type="ARBA" id="ARBA00022857"/>
    </source>
</evidence>
<dbReference type="InterPro" id="IPR050523">
    <property type="entry name" value="AKR_Detox_Biosynth"/>
</dbReference>
<accession>A0A0C7NTE3</accession>